<dbReference type="AlphaFoldDB" id="A0A7M2X2F8"/>
<keyword evidence="3" id="KW-1185">Reference proteome</keyword>
<dbReference type="Gene3D" id="2.40.160.20">
    <property type="match status" value="1"/>
</dbReference>
<organism evidence="2 3">
    <name type="scientific">Humisphaera borealis</name>
    <dbReference type="NCBI Taxonomy" id="2807512"/>
    <lineage>
        <taxon>Bacteria</taxon>
        <taxon>Pseudomonadati</taxon>
        <taxon>Planctomycetota</taxon>
        <taxon>Phycisphaerae</taxon>
        <taxon>Tepidisphaerales</taxon>
        <taxon>Tepidisphaeraceae</taxon>
        <taxon>Humisphaera</taxon>
    </lineage>
</organism>
<evidence type="ECO:0000313" key="3">
    <source>
        <dbReference type="Proteomes" id="UP000593765"/>
    </source>
</evidence>
<dbReference type="InterPro" id="IPR011250">
    <property type="entry name" value="OMP/PagP_B-barrel"/>
</dbReference>
<keyword evidence="1" id="KW-0732">Signal</keyword>
<dbReference type="SUPFAM" id="SSF56925">
    <property type="entry name" value="OMPA-like"/>
    <property type="match status" value="1"/>
</dbReference>
<dbReference type="RefSeq" id="WP_206295278.1">
    <property type="nucleotide sequence ID" value="NZ_CP063458.1"/>
</dbReference>
<dbReference type="KEGG" id="hbs:IPV69_11620"/>
<proteinExistence type="predicted"/>
<dbReference type="Proteomes" id="UP000593765">
    <property type="component" value="Chromosome"/>
</dbReference>
<feature type="signal peptide" evidence="1">
    <location>
        <begin position="1"/>
        <end position="23"/>
    </location>
</feature>
<accession>A0A7M2X2F8</accession>
<evidence type="ECO:0000313" key="2">
    <source>
        <dbReference type="EMBL" id="QOV91956.1"/>
    </source>
</evidence>
<feature type="chain" id="PRO_5034990126" evidence="1">
    <location>
        <begin position="24"/>
        <end position="175"/>
    </location>
</feature>
<name>A0A7M2X2F8_9BACT</name>
<reference evidence="2 3" key="1">
    <citation type="submission" date="2020-10" db="EMBL/GenBank/DDBJ databases">
        <title>Wide distribution of Phycisphaera-like planctomycetes from WD2101 soil group in peatlands and genome analysis of the first cultivated representative.</title>
        <authorList>
            <person name="Dedysh S.N."/>
            <person name="Beletsky A.V."/>
            <person name="Ivanova A."/>
            <person name="Kulichevskaya I.S."/>
            <person name="Suzina N.E."/>
            <person name="Philippov D.A."/>
            <person name="Rakitin A.L."/>
            <person name="Mardanov A.V."/>
            <person name="Ravin N.V."/>
        </authorList>
    </citation>
    <scope>NUCLEOTIDE SEQUENCE [LARGE SCALE GENOMIC DNA]</scope>
    <source>
        <strain evidence="2 3">M1803</strain>
    </source>
</reference>
<gene>
    <name evidence="2" type="ORF">IPV69_11620</name>
</gene>
<dbReference type="EMBL" id="CP063458">
    <property type="protein sequence ID" value="QOV91956.1"/>
    <property type="molecule type" value="Genomic_DNA"/>
</dbReference>
<evidence type="ECO:0000256" key="1">
    <source>
        <dbReference type="SAM" id="SignalP"/>
    </source>
</evidence>
<protein>
    <submittedName>
        <fullName evidence="2">Outer membrane beta-barrel protein</fullName>
    </submittedName>
</protein>
<sequence length="175" mass="18711">MLRKGLLVAALAAFCSFASTSKAAVVNPWEVTLGGGAANTKDFEGFTANLNGSLGYFLSDNLEVSVRQSVTYSDFFGSDWSGSTRAAIDLHFPLGEKGQFVPFIGANIGYVYGDGVQDTFAAAPEAGIKVFVNATTFIFVTAEYQFFFDQAASDDVSNAFDDGQFVYTVGVGFRF</sequence>